<dbReference type="Proteomes" id="UP000199467">
    <property type="component" value="Unassembled WGS sequence"/>
</dbReference>
<comment type="catalytic activity">
    <reaction evidence="1 10">
        <text>N-(5-phospho-beta-D-ribosyl)anthranilate = 1-(2-carboxyphenylamino)-1-deoxy-D-ribulose 5-phosphate</text>
        <dbReference type="Rhea" id="RHEA:21540"/>
        <dbReference type="ChEBI" id="CHEBI:18277"/>
        <dbReference type="ChEBI" id="CHEBI:58613"/>
        <dbReference type="EC" id="5.3.1.24"/>
    </reaction>
</comment>
<evidence type="ECO:0000256" key="6">
    <source>
        <dbReference type="ARBA" id="ARBA00022605"/>
    </source>
</evidence>
<dbReference type="InterPro" id="IPR013785">
    <property type="entry name" value="Aldolase_TIM"/>
</dbReference>
<dbReference type="GO" id="GO:0000162">
    <property type="term" value="P:L-tryptophan biosynthetic process"/>
    <property type="evidence" value="ECO:0007669"/>
    <property type="project" value="UniProtKB-UniRule"/>
</dbReference>
<keyword evidence="6 10" id="KW-0028">Amino-acid biosynthesis</keyword>
<dbReference type="InterPro" id="IPR011060">
    <property type="entry name" value="RibuloseP-bd_barrel"/>
</dbReference>
<sequence length="217" mass="22720">MARGMNVTVVRSKICGITRIEDALAAVEAGADAIGLVFYGKSPRAVSIEQAAAILQALPPFVTSVGLFVDMPRDQLQQLLQRLPLDLLQFHGDESPADCEGHGRPYIKALRVRPGEDVAAAMAPYAGARGILLDTFVEGVPGGTGASFDWSLVPENAAKPIILAGGLDAGNVATAIRQVRPYAVDVSGGVEASKGIKDAGKIRAFVRAVRDARCDGD</sequence>
<evidence type="ECO:0000256" key="4">
    <source>
        <dbReference type="ARBA" id="ARBA00012572"/>
    </source>
</evidence>
<dbReference type="AlphaFoldDB" id="A0A1G6LJ73"/>
<dbReference type="FunFam" id="3.20.20.70:FF:000075">
    <property type="entry name" value="Tryptophan biosynthesis protein TRP1"/>
    <property type="match status" value="1"/>
</dbReference>
<organism evidence="11 12">
    <name type="scientific">Ectopseudomonas chengduensis</name>
    <dbReference type="NCBI Taxonomy" id="489632"/>
    <lineage>
        <taxon>Bacteria</taxon>
        <taxon>Pseudomonadati</taxon>
        <taxon>Pseudomonadota</taxon>
        <taxon>Gammaproteobacteria</taxon>
        <taxon>Pseudomonadales</taxon>
        <taxon>Pseudomonadaceae</taxon>
        <taxon>Ectopseudomonas</taxon>
    </lineage>
</organism>
<name>A0A1G6LJ73_9GAMM</name>
<keyword evidence="9 10" id="KW-0413">Isomerase</keyword>
<comment type="pathway">
    <text evidence="2 10">Amino-acid biosynthesis; L-tryptophan biosynthesis; L-tryptophan from chorismate: step 3/5.</text>
</comment>
<evidence type="ECO:0000256" key="7">
    <source>
        <dbReference type="ARBA" id="ARBA00022822"/>
    </source>
</evidence>
<dbReference type="InterPro" id="IPR001240">
    <property type="entry name" value="PRAI_dom"/>
</dbReference>
<comment type="similarity">
    <text evidence="3 10">Belongs to the TrpF family.</text>
</comment>
<gene>
    <name evidence="10" type="primary">trpF</name>
    <name evidence="11" type="ORF">SAMN05216576_10329</name>
</gene>
<evidence type="ECO:0000256" key="2">
    <source>
        <dbReference type="ARBA" id="ARBA00004664"/>
    </source>
</evidence>
<keyword evidence="8 10" id="KW-0057">Aromatic amino acid biosynthesis</keyword>
<dbReference type="PANTHER" id="PTHR42894:SF1">
    <property type="entry name" value="N-(5'-PHOSPHORIBOSYL)ANTHRANILATE ISOMERASE"/>
    <property type="match status" value="1"/>
</dbReference>
<dbReference type="RefSeq" id="WP_090336293.1">
    <property type="nucleotide sequence ID" value="NZ_FMZQ01000003.1"/>
</dbReference>
<evidence type="ECO:0000256" key="3">
    <source>
        <dbReference type="ARBA" id="ARBA00007571"/>
    </source>
</evidence>
<dbReference type="EC" id="5.3.1.24" evidence="4 10"/>
<dbReference type="GO" id="GO:0004640">
    <property type="term" value="F:phosphoribosylanthranilate isomerase activity"/>
    <property type="evidence" value="ECO:0007669"/>
    <property type="project" value="UniProtKB-UniRule"/>
</dbReference>
<protein>
    <recommendedName>
        <fullName evidence="5 10">N-(5'-phosphoribosyl)anthranilate isomerase</fullName>
        <shortName evidence="10">PRAI</shortName>
        <ecNumber evidence="4 10">5.3.1.24</ecNumber>
    </recommendedName>
</protein>
<dbReference type="Gene3D" id="3.20.20.70">
    <property type="entry name" value="Aldolase class I"/>
    <property type="match status" value="1"/>
</dbReference>
<keyword evidence="7 10" id="KW-0822">Tryptophan biosynthesis</keyword>
<evidence type="ECO:0000256" key="1">
    <source>
        <dbReference type="ARBA" id="ARBA00001164"/>
    </source>
</evidence>
<reference evidence="12" key="1">
    <citation type="submission" date="2016-10" db="EMBL/GenBank/DDBJ databases">
        <authorList>
            <person name="Varghese N."/>
            <person name="Submissions S."/>
        </authorList>
    </citation>
    <scope>NUCLEOTIDE SEQUENCE [LARGE SCALE GENOMIC DNA]</scope>
    <source>
        <strain evidence="12">DSM 26382</strain>
    </source>
</reference>
<dbReference type="InterPro" id="IPR044643">
    <property type="entry name" value="TrpF_fam"/>
</dbReference>
<dbReference type="Pfam" id="PF00697">
    <property type="entry name" value="PRAI"/>
    <property type="match status" value="1"/>
</dbReference>
<evidence type="ECO:0000313" key="12">
    <source>
        <dbReference type="Proteomes" id="UP000199467"/>
    </source>
</evidence>
<evidence type="ECO:0000313" key="11">
    <source>
        <dbReference type="EMBL" id="SDC43259.1"/>
    </source>
</evidence>
<evidence type="ECO:0000256" key="5">
    <source>
        <dbReference type="ARBA" id="ARBA00022272"/>
    </source>
</evidence>
<dbReference type="EMBL" id="FMZQ01000003">
    <property type="protein sequence ID" value="SDC43259.1"/>
    <property type="molecule type" value="Genomic_DNA"/>
</dbReference>
<dbReference type="HAMAP" id="MF_00135">
    <property type="entry name" value="PRAI"/>
    <property type="match status" value="1"/>
</dbReference>
<keyword evidence="12" id="KW-1185">Reference proteome</keyword>
<evidence type="ECO:0000256" key="8">
    <source>
        <dbReference type="ARBA" id="ARBA00023141"/>
    </source>
</evidence>
<evidence type="ECO:0000256" key="9">
    <source>
        <dbReference type="ARBA" id="ARBA00023235"/>
    </source>
</evidence>
<dbReference type="CDD" id="cd00405">
    <property type="entry name" value="PRAI"/>
    <property type="match status" value="1"/>
</dbReference>
<accession>A0A1G6LJ73</accession>
<dbReference type="SUPFAM" id="SSF51366">
    <property type="entry name" value="Ribulose-phoshate binding barrel"/>
    <property type="match status" value="1"/>
</dbReference>
<dbReference type="NCBIfam" id="NF002298">
    <property type="entry name" value="PRK01222.1-4"/>
    <property type="match status" value="1"/>
</dbReference>
<proteinExistence type="inferred from homology"/>
<dbReference type="UniPathway" id="UPA00035">
    <property type="reaction ID" value="UER00042"/>
</dbReference>
<dbReference type="PANTHER" id="PTHR42894">
    <property type="entry name" value="N-(5'-PHOSPHORIBOSYL)ANTHRANILATE ISOMERASE"/>
    <property type="match status" value="1"/>
</dbReference>
<dbReference type="NCBIfam" id="NF002299">
    <property type="entry name" value="PRK01222.1-6"/>
    <property type="match status" value="1"/>
</dbReference>
<evidence type="ECO:0000256" key="10">
    <source>
        <dbReference type="HAMAP-Rule" id="MF_00135"/>
    </source>
</evidence>